<protein>
    <submittedName>
        <fullName evidence="9">Glutaryl-dehydrogenase</fullName>
    </submittedName>
</protein>
<evidence type="ECO:0000259" key="7">
    <source>
        <dbReference type="Pfam" id="PF02770"/>
    </source>
</evidence>
<dbReference type="OrthoDB" id="435240at2759"/>
<reference evidence="9 10" key="1">
    <citation type="submission" date="2014-06" db="EMBL/GenBank/DDBJ databases">
        <authorList>
            <person name="Swart Estienne"/>
        </authorList>
    </citation>
    <scope>NUCLEOTIDE SEQUENCE [LARGE SCALE GENOMIC DNA]</scope>
    <source>
        <strain evidence="9 10">130c</strain>
    </source>
</reference>
<evidence type="ECO:0000256" key="2">
    <source>
        <dbReference type="ARBA" id="ARBA00009347"/>
    </source>
</evidence>
<organism evidence="9 10">
    <name type="scientific">Stylonychia lemnae</name>
    <name type="common">Ciliate</name>
    <dbReference type="NCBI Taxonomy" id="5949"/>
    <lineage>
        <taxon>Eukaryota</taxon>
        <taxon>Sar</taxon>
        <taxon>Alveolata</taxon>
        <taxon>Ciliophora</taxon>
        <taxon>Intramacronucleata</taxon>
        <taxon>Spirotrichea</taxon>
        <taxon>Stichotrichia</taxon>
        <taxon>Sporadotrichida</taxon>
        <taxon>Oxytrichidae</taxon>
        <taxon>Stylonychinae</taxon>
        <taxon>Stylonychia</taxon>
    </lineage>
</organism>
<dbReference type="PROSITE" id="PS00072">
    <property type="entry name" value="ACYL_COA_DH_1"/>
    <property type="match status" value="1"/>
</dbReference>
<evidence type="ECO:0000313" key="9">
    <source>
        <dbReference type="EMBL" id="CDW89467.1"/>
    </source>
</evidence>
<feature type="domain" description="Acyl-CoA dehydrogenase/oxidase N-terminal" evidence="8">
    <location>
        <begin position="23"/>
        <end position="74"/>
    </location>
</feature>
<evidence type="ECO:0000256" key="4">
    <source>
        <dbReference type="ARBA" id="ARBA00022827"/>
    </source>
</evidence>
<dbReference type="InterPro" id="IPR046373">
    <property type="entry name" value="Acyl-CoA_Oxase/DH_mid-dom_sf"/>
</dbReference>
<dbReference type="EMBL" id="CCKQ01017574">
    <property type="protein sequence ID" value="CDW89467.1"/>
    <property type="molecule type" value="Genomic_DNA"/>
</dbReference>
<comment type="similarity">
    <text evidence="2 5">Belongs to the acyl-CoA dehydrogenase family.</text>
</comment>
<dbReference type="GO" id="GO:0050660">
    <property type="term" value="F:flavin adenine dinucleotide binding"/>
    <property type="evidence" value="ECO:0007669"/>
    <property type="project" value="InterPro"/>
</dbReference>
<dbReference type="InterPro" id="IPR045008">
    <property type="entry name" value="ACX4-like"/>
</dbReference>
<feature type="domain" description="Acyl-CoA dehydrogenase/oxidase C-terminal" evidence="6">
    <location>
        <begin position="203"/>
        <end position="343"/>
    </location>
</feature>
<dbReference type="GO" id="GO:0006635">
    <property type="term" value="P:fatty acid beta-oxidation"/>
    <property type="evidence" value="ECO:0007669"/>
    <property type="project" value="InterPro"/>
</dbReference>
<dbReference type="InterPro" id="IPR006089">
    <property type="entry name" value="Acyl-CoA_DH_CS"/>
</dbReference>
<dbReference type="GO" id="GO:0003995">
    <property type="term" value="F:acyl-CoA dehydrogenase activity"/>
    <property type="evidence" value="ECO:0007669"/>
    <property type="project" value="InterPro"/>
</dbReference>
<dbReference type="AlphaFoldDB" id="A0A078B854"/>
<dbReference type="PANTHER" id="PTHR43188:SF1">
    <property type="entry name" value="ACYL-COA DEHYDROGENASE"/>
    <property type="match status" value="1"/>
</dbReference>
<evidence type="ECO:0000256" key="5">
    <source>
        <dbReference type="RuleBase" id="RU362125"/>
    </source>
</evidence>
<dbReference type="InterPro" id="IPR009100">
    <property type="entry name" value="AcylCoA_DH/oxidase_NM_dom_sf"/>
</dbReference>
<dbReference type="Pfam" id="PF02770">
    <property type="entry name" value="Acyl-CoA_dh_M"/>
    <property type="match status" value="1"/>
</dbReference>
<dbReference type="PROSITE" id="PS00073">
    <property type="entry name" value="ACYL_COA_DH_2"/>
    <property type="match status" value="1"/>
</dbReference>
<dbReference type="Gene3D" id="1.20.140.10">
    <property type="entry name" value="Butyryl-CoA Dehydrogenase, subunit A, domain 3"/>
    <property type="match status" value="1"/>
</dbReference>
<accession>A0A078B854</accession>
<dbReference type="InterPro" id="IPR006091">
    <property type="entry name" value="Acyl-CoA_Oxase/DH_mid-dom"/>
</dbReference>
<comment type="cofactor">
    <cofactor evidence="1 5">
        <name>FAD</name>
        <dbReference type="ChEBI" id="CHEBI:57692"/>
    </cofactor>
</comment>
<keyword evidence="4 5" id="KW-0274">FAD</keyword>
<keyword evidence="10" id="KW-1185">Reference proteome</keyword>
<dbReference type="PANTHER" id="PTHR43188">
    <property type="entry name" value="ACYL-COENZYME A OXIDASE"/>
    <property type="match status" value="1"/>
</dbReference>
<feature type="domain" description="Acyl-CoA oxidase/dehydrogenase middle" evidence="7">
    <location>
        <begin position="81"/>
        <end position="165"/>
    </location>
</feature>
<dbReference type="GO" id="GO:0005777">
    <property type="term" value="C:peroxisome"/>
    <property type="evidence" value="ECO:0007669"/>
    <property type="project" value="TreeGrafter"/>
</dbReference>
<dbReference type="OMA" id="HATACYE"/>
<dbReference type="Gene3D" id="1.10.540.10">
    <property type="entry name" value="Acyl-CoA dehydrogenase/oxidase, N-terminal domain"/>
    <property type="match status" value="1"/>
</dbReference>
<keyword evidence="5" id="KW-0560">Oxidoreductase</keyword>
<evidence type="ECO:0000256" key="1">
    <source>
        <dbReference type="ARBA" id="ARBA00001974"/>
    </source>
</evidence>
<dbReference type="InterPro" id="IPR009075">
    <property type="entry name" value="AcylCo_DH/oxidase_C"/>
</dbReference>
<dbReference type="InterPro" id="IPR036250">
    <property type="entry name" value="AcylCo_DH-like_C"/>
</dbReference>
<sequence>MAQTLKDLEVQYVKVFINSIQELNIVDTGSVFYELARWDASIATYFIVTNCLGISVIERCGGDDQKKRILPDCILMKKSICFGLTEPNNGSDATGLQSTAKKVEGGFVLNGQKRWIGNGTFADYIIIWARNVDEGNKIQGFVVEKGSSGLKTSKIENKFSIRMVQKYNFLLLMLYSADIELKDVFVPYHNRLEKALDFASGANNILKHSRIQVAWLAAGVGAGAVEAAHRYSLERKQFGKPIASFQASQEKLASMISSVNAMILTCHRVSLLYQRGKASMGQIAMAKAYCTKTSRQVCSLARELCGGNGILLENHVMKQFMDMEGIHTYEGTYDINNLVGAREITGIAAFR</sequence>
<dbReference type="Gene3D" id="2.40.110.10">
    <property type="entry name" value="Butyryl-CoA Dehydrogenase, subunit A, domain 2"/>
    <property type="match status" value="1"/>
</dbReference>
<dbReference type="Proteomes" id="UP000039865">
    <property type="component" value="Unassembled WGS sequence"/>
</dbReference>
<keyword evidence="3 5" id="KW-0285">Flavoprotein</keyword>
<evidence type="ECO:0000256" key="3">
    <source>
        <dbReference type="ARBA" id="ARBA00022630"/>
    </source>
</evidence>
<evidence type="ECO:0000259" key="8">
    <source>
        <dbReference type="Pfam" id="PF02771"/>
    </source>
</evidence>
<dbReference type="InterPro" id="IPR013786">
    <property type="entry name" value="AcylCoA_DH/ox_N"/>
</dbReference>
<dbReference type="InterPro" id="IPR037069">
    <property type="entry name" value="AcylCoA_DH/ox_N_sf"/>
</dbReference>
<evidence type="ECO:0000313" key="10">
    <source>
        <dbReference type="Proteomes" id="UP000039865"/>
    </source>
</evidence>
<proteinExistence type="inferred from homology"/>
<gene>
    <name evidence="9" type="primary">Contig5784.g6194</name>
    <name evidence="9" type="ORF">STYLEM_18600</name>
</gene>
<dbReference type="Pfam" id="PF00441">
    <property type="entry name" value="Acyl-CoA_dh_1"/>
    <property type="match status" value="1"/>
</dbReference>
<dbReference type="Pfam" id="PF02771">
    <property type="entry name" value="Acyl-CoA_dh_N"/>
    <property type="match status" value="1"/>
</dbReference>
<dbReference type="InParanoid" id="A0A078B854"/>
<evidence type="ECO:0000259" key="6">
    <source>
        <dbReference type="Pfam" id="PF00441"/>
    </source>
</evidence>
<name>A0A078B854_STYLE</name>
<dbReference type="SUPFAM" id="SSF47203">
    <property type="entry name" value="Acyl-CoA dehydrogenase C-terminal domain-like"/>
    <property type="match status" value="1"/>
</dbReference>
<dbReference type="SUPFAM" id="SSF56645">
    <property type="entry name" value="Acyl-CoA dehydrogenase NM domain-like"/>
    <property type="match status" value="1"/>
</dbReference>